<evidence type="ECO:0000256" key="1">
    <source>
        <dbReference type="SAM" id="Phobius"/>
    </source>
</evidence>
<proteinExistence type="predicted"/>
<dbReference type="Proteomes" id="UP001553843">
    <property type="component" value="Unassembled WGS sequence"/>
</dbReference>
<dbReference type="EMBL" id="JBEYRS010000015">
    <property type="protein sequence ID" value="MEW2366183.1"/>
    <property type="molecule type" value="Genomic_DNA"/>
</dbReference>
<feature type="transmembrane region" description="Helical" evidence="1">
    <location>
        <begin position="12"/>
        <end position="32"/>
    </location>
</feature>
<protein>
    <recommendedName>
        <fullName evidence="4">Two-component sensor histidine kinase</fullName>
    </recommendedName>
</protein>
<evidence type="ECO:0008006" key="4">
    <source>
        <dbReference type="Google" id="ProtNLM"/>
    </source>
</evidence>
<keyword evidence="1" id="KW-1133">Transmembrane helix</keyword>
<dbReference type="RefSeq" id="WP_359773242.1">
    <property type="nucleotide sequence ID" value="NZ_JBEYRR010000001.1"/>
</dbReference>
<keyword evidence="1" id="KW-0472">Membrane</keyword>
<evidence type="ECO:0000313" key="2">
    <source>
        <dbReference type="EMBL" id="MEW2366183.1"/>
    </source>
</evidence>
<organism evidence="2 3">
    <name type="scientific">Streptomyces huasconensis</name>
    <dbReference type="NCBI Taxonomy" id="1854574"/>
    <lineage>
        <taxon>Bacteria</taxon>
        <taxon>Bacillati</taxon>
        <taxon>Actinomycetota</taxon>
        <taxon>Actinomycetes</taxon>
        <taxon>Kitasatosporales</taxon>
        <taxon>Streptomycetaceae</taxon>
        <taxon>Streptomyces</taxon>
    </lineage>
</organism>
<name>A0ABV3M384_9ACTN</name>
<reference evidence="2 3" key="1">
    <citation type="submission" date="2024-06" db="EMBL/GenBank/DDBJ databases">
        <title>The Natural Products Discovery Center: Release of the First 8490 Sequenced Strains for Exploring Actinobacteria Biosynthetic Diversity.</title>
        <authorList>
            <person name="Kalkreuter E."/>
            <person name="Kautsar S.A."/>
            <person name="Yang D."/>
            <person name="Bader C.D."/>
            <person name="Teijaro C.N."/>
            <person name="Fluegel L."/>
            <person name="Davis C.M."/>
            <person name="Simpson J.R."/>
            <person name="Lauterbach L."/>
            <person name="Steele A.D."/>
            <person name="Gui C."/>
            <person name="Meng S."/>
            <person name="Li G."/>
            <person name="Viehrig K."/>
            <person name="Ye F."/>
            <person name="Su P."/>
            <person name="Kiefer A.F."/>
            <person name="Nichols A."/>
            <person name="Cepeda A.J."/>
            <person name="Yan W."/>
            <person name="Fan B."/>
            <person name="Jiang Y."/>
            <person name="Adhikari A."/>
            <person name="Zheng C.-J."/>
            <person name="Schuster L."/>
            <person name="Cowan T.M."/>
            <person name="Smanski M.J."/>
            <person name="Chevrette M.G."/>
            <person name="De Carvalho L.P.S."/>
            <person name="Shen B."/>
        </authorList>
    </citation>
    <scope>NUCLEOTIDE SEQUENCE [LARGE SCALE GENOMIC DNA]</scope>
    <source>
        <strain evidence="2 3">NPDC047833</strain>
    </source>
</reference>
<sequence>MPGVGAARRRTRIVSGLVALAVVASSVTWLVVSRAEDREERLAANQRQLARACAGLLPTERRT</sequence>
<keyword evidence="1" id="KW-0812">Transmembrane</keyword>
<keyword evidence="3" id="KW-1185">Reference proteome</keyword>
<accession>A0ABV3M384</accession>
<evidence type="ECO:0000313" key="3">
    <source>
        <dbReference type="Proteomes" id="UP001553843"/>
    </source>
</evidence>
<gene>
    <name evidence="2" type="ORF">AB0887_30075</name>
</gene>
<comment type="caution">
    <text evidence="2">The sequence shown here is derived from an EMBL/GenBank/DDBJ whole genome shotgun (WGS) entry which is preliminary data.</text>
</comment>